<dbReference type="STRING" id="996166.SAMN05192554_10672"/>
<dbReference type="InterPro" id="IPR046243">
    <property type="entry name" value="DUF6276"/>
</dbReference>
<gene>
    <name evidence="1" type="ORF">SAMN05192554_10672</name>
</gene>
<sequence length="130" mass="13727">MQCSNCRSDTVAFAVPDDVSEFAPGNGSAAAICTSCLNVFAVESPDDDADLSAVSEAFAVDEEAAVEMALVVGLLSSLALNRSKIETLLEHVEDRGVDPMLVLEELQADTSLQPAVAIGRRRSQLEQLMG</sequence>
<evidence type="ECO:0000313" key="2">
    <source>
        <dbReference type="Proteomes" id="UP000199370"/>
    </source>
</evidence>
<dbReference type="RefSeq" id="WP_089732276.1">
    <property type="nucleotide sequence ID" value="NZ_FNIA01000006.1"/>
</dbReference>
<keyword evidence="2" id="KW-1185">Reference proteome</keyword>
<evidence type="ECO:0000313" key="1">
    <source>
        <dbReference type="EMBL" id="SDM70655.1"/>
    </source>
</evidence>
<dbReference type="AlphaFoldDB" id="A0A1G9VFL8"/>
<proteinExistence type="predicted"/>
<dbReference type="Pfam" id="PF19792">
    <property type="entry name" value="DUF6276"/>
    <property type="match status" value="1"/>
</dbReference>
<reference evidence="1 2" key="1">
    <citation type="submission" date="2016-10" db="EMBL/GenBank/DDBJ databases">
        <authorList>
            <person name="de Groot N.N."/>
        </authorList>
    </citation>
    <scope>NUCLEOTIDE SEQUENCE [LARGE SCALE GENOMIC DNA]</scope>
    <source>
        <strain evidence="2">EB21,IBRC-M 10013,KCTC 4048</strain>
    </source>
</reference>
<accession>A0A1G9VFL8</accession>
<protein>
    <submittedName>
        <fullName evidence="1">Uncharacterized protein</fullName>
    </submittedName>
</protein>
<dbReference type="OrthoDB" id="212944at2157"/>
<name>A0A1G9VFL8_9EURY</name>
<dbReference type="EMBL" id="FNIA01000006">
    <property type="protein sequence ID" value="SDM70655.1"/>
    <property type="molecule type" value="Genomic_DNA"/>
</dbReference>
<dbReference type="Proteomes" id="UP000199370">
    <property type="component" value="Unassembled WGS sequence"/>
</dbReference>
<organism evidence="1 2">
    <name type="scientific">Haloarchaeobius iranensis</name>
    <dbReference type="NCBI Taxonomy" id="996166"/>
    <lineage>
        <taxon>Archaea</taxon>
        <taxon>Methanobacteriati</taxon>
        <taxon>Methanobacteriota</taxon>
        <taxon>Stenosarchaea group</taxon>
        <taxon>Halobacteria</taxon>
        <taxon>Halobacteriales</taxon>
        <taxon>Halorubellaceae</taxon>
        <taxon>Haloarchaeobius</taxon>
    </lineage>
</organism>